<dbReference type="EMBL" id="BAAAXZ010000082">
    <property type="protein sequence ID" value="GAA2925625.1"/>
    <property type="molecule type" value="Genomic_DNA"/>
</dbReference>
<accession>A0ABN3WUA1</accession>
<evidence type="ECO:0000313" key="3">
    <source>
        <dbReference type="EMBL" id="GAA2925625.1"/>
    </source>
</evidence>
<feature type="compositionally biased region" description="Basic and acidic residues" evidence="1">
    <location>
        <begin position="209"/>
        <end position="225"/>
    </location>
</feature>
<dbReference type="Proteomes" id="UP001501102">
    <property type="component" value="Unassembled WGS sequence"/>
</dbReference>
<dbReference type="InterPro" id="IPR017850">
    <property type="entry name" value="Alkaline_phosphatase_core_sf"/>
</dbReference>
<reference evidence="3 4" key="1">
    <citation type="journal article" date="2019" name="Int. J. Syst. Evol. Microbiol.">
        <title>The Global Catalogue of Microorganisms (GCM) 10K type strain sequencing project: providing services to taxonomists for standard genome sequencing and annotation.</title>
        <authorList>
            <consortium name="The Broad Institute Genomics Platform"/>
            <consortium name="The Broad Institute Genome Sequencing Center for Infectious Disease"/>
            <person name="Wu L."/>
            <person name="Ma J."/>
        </authorList>
    </citation>
    <scope>NUCLEOTIDE SEQUENCE [LARGE SCALE GENOMIC DNA]</scope>
    <source>
        <strain evidence="3 4">JCM 4087</strain>
    </source>
</reference>
<evidence type="ECO:0000313" key="4">
    <source>
        <dbReference type="Proteomes" id="UP001501102"/>
    </source>
</evidence>
<dbReference type="InterPro" id="IPR008475">
    <property type="entry name" value="PLipase_C_C"/>
</dbReference>
<keyword evidence="4" id="KW-1185">Reference proteome</keyword>
<name>A0ABN3WUA1_STRTU</name>
<gene>
    <name evidence="3" type="ORF">GCM10020221_21990</name>
</gene>
<protein>
    <recommendedName>
        <fullName evidence="2">Bacterial phospholipase C C-terminal domain-containing protein</fullName>
    </recommendedName>
</protein>
<dbReference type="Gene3D" id="3.40.720.10">
    <property type="entry name" value="Alkaline Phosphatase, subunit A"/>
    <property type="match status" value="1"/>
</dbReference>
<feature type="region of interest" description="Disordered" evidence="1">
    <location>
        <begin position="52"/>
        <end position="93"/>
    </location>
</feature>
<evidence type="ECO:0000256" key="1">
    <source>
        <dbReference type="SAM" id="MobiDB-lite"/>
    </source>
</evidence>
<sequence>MCSEVFDHTSIIRFMEHRFGVREPNVSPWRRAVCGDLTSAFDFSRARTTPAALPSTAGYAPKDRERHPDYVPKPPAVGALPRQEPGTRPARPLRYAPFTDAVSDASTGRITLTFGGGAEAGAQFLVTSGNRTDGPWTYTAEAGKQIADTWNSAYSHGVHDLTVHGPNGFFRTFHGEGKKTGPEVTGPPRRGRRASGADPDEPGPAPLARHGDLRVRRPGRDLDGGRRRHGAARGAAARRRALVRRDGDLAGGPGLPARFRRARGDGDPGRERPGPRPTLVTAPATGPYATGW</sequence>
<proteinExistence type="predicted"/>
<evidence type="ECO:0000259" key="2">
    <source>
        <dbReference type="Pfam" id="PF05506"/>
    </source>
</evidence>
<feature type="compositionally biased region" description="Basic and acidic residues" evidence="1">
    <location>
        <begin position="262"/>
        <end position="274"/>
    </location>
</feature>
<feature type="compositionally biased region" description="Basic and acidic residues" evidence="1">
    <location>
        <begin position="61"/>
        <end position="70"/>
    </location>
</feature>
<feature type="domain" description="Bacterial phospholipase C C-terminal" evidence="2">
    <location>
        <begin position="89"/>
        <end position="175"/>
    </location>
</feature>
<dbReference type="Pfam" id="PF05506">
    <property type="entry name" value="PLipase_C_C"/>
    <property type="match status" value="1"/>
</dbReference>
<feature type="compositionally biased region" description="Basic residues" evidence="1">
    <location>
        <begin position="226"/>
        <end position="242"/>
    </location>
</feature>
<comment type="caution">
    <text evidence="3">The sequence shown here is derived from an EMBL/GenBank/DDBJ whole genome shotgun (WGS) entry which is preliminary data.</text>
</comment>
<feature type="region of interest" description="Disordered" evidence="1">
    <location>
        <begin position="172"/>
        <end position="292"/>
    </location>
</feature>
<organism evidence="3 4">
    <name type="scientific">Streptomyces thioluteus</name>
    <dbReference type="NCBI Taxonomy" id="66431"/>
    <lineage>
        <taxon>Bacteria</taxon>
        <taxon>Bacillati</taxon>
        <taxon>Actinomycetota</taxon>
        <taxon>Actinomycetes</taxon>
        <taxon>Kitasatosporales</taxon>
        <taxon>Streptomycetaceae</taxon>
        <taxon>Streptomyces</taxon>
    </lineage>
</organism>